<dbReference type="InterPro" id="IPR046685">
    <property type="entry name" value="DUF6555"/>
</dbReference>
<dbReference type="AlphaFoldDB" id="A0A0D0SYB2"/>
<evidence type="ECO:0000313" key="2">
    <source>
        <dbReference type="Proteomes" id="UP000032210"/>
    </source>
</evidence>
<reference evidence="1 2" key="1">
    <citation type="submission" date="2015-01" db="EMBL/GenBank/DDBJ databases">
        <title>Genome sequence of the beneficial rhizobacterium Pseudomonas fluorescens 2-79.</title>
        <authorList>
            <person name="Thuermer A."/>
            <person name="Daniel R."/>
        </authorList>
    </citation>
    <scope>NUCLEOTIDE SEQUENCE [LARGE SCALE GENOMIC DNA]</scope>
    <source>
        <strain evidence="1 2">2-79</strain>
    </source>
</reference>
<dbReference type="Pfam" id="PF20192">
    <property type="entry name" value="DUF6555"/>
    <property type="match status" value="1"/>
</dbReference>
<sequence>MKTNELFTIEYQLHGKPKSFILRAPQMNTADAWHWASCDAGVAVIPRFGQNNLKRVSKPMAEKYGITDVRWCGAAQLQWAEDLTQ</sequence>
<dbReference type="Proteomes" id="UP000032210">
    <property type="component" value="Unassembled WGS sequence"/>
</dbReference>
<gene>
    <name evidence="1" type="ORF">PFLU3_52880</name>
</gene>
<protein>
    <submittedName>
        <fullName evidence="1">Uncharacterized protein</fullName>
    </submittedName>
</protein>
<name>A0A0D0SYB2_PSEFL</name>
<organism evidence="1 2">
    <name type="scientific">Pseudomonas fluorescens</name>
    <dbReference type="NCBI Taxonomy" id="294"/>
    <lineage>
        <taxon>Bacteria</taxon>
        <taxon>Pseudomonadati</taxon>
        <taxon>Pseudomonadota</taxon>
        <taxon>Gammaproteobacteria</taxon>
        <taxon>Pseudomonadales</taxon>
        <taxon>Pseudomonadaceae</taxon>
        <taxon>Pseudomonas</taxon>
    </lineage>
</organism>
<dbReference type="RefSeq" id="WP_043051446.1">
    <property type="nucleotide sequence ID" value="NZ_JXCQ01000094.1"/>
</dbReference>
<comment type="caution">
    <text evidence="1">The sequence shown here is derived from an EMBL/GenBank/DDBJ whole genome shotgun (WGS) entry which is preliminary data.</text>
</comment>
<dbReference type="EMBL" id="JXCQ01000094">
    <property type="protein sequence ID" value="KIR16891.1"/>
    <property type="molecule type" value="Genomic_DNA"/>
</dbReference>
<proteinExistence type="predicted"/>
<dbReference type="PATRIC" id="fig|294.125.peg.5437"/>
<accession>A0A0D0SYB2</accession>
<evidence type="ECO:0000313" key="1">
    <source>
        <dbReference type="EMBL" id="KIR16891.1"/>
    </source>
</evidence>